<evidence type="ECO:0000256" key="1">
    <source>
        <dbReference type="SAM" id="MobiDB-lite"/>
    </source>
</evidence>
<protein>
    <submittedName>
        <fullName evidence="2">Uncharacterized protein</fullName>
    </submittedName>
</protein>
<dbReference type="RefSeq" id="WP_241541883.1">
    <property type="nucleotide sequence ID" value="NZ_CAWQWN010000001.1"/>
</dbReference>
<organism evidence="2 3">
    <name type="scientific">Moellerella wisconsensis</name>
    <dbReference type="NCBI Taxonomy" id="158849"/>
    <lineage>
        <taxon>Bacteria</taxon>
        <taxon>Pseudomonadati</taxon>
        <taxon>Pseudomonadota</taxon>
        <taxon>Gammaproteobacteria</taxon>
        <taxon>Enterobacterales</taxon>
        <taxon>Morganellaceae</taxon>
        <taxon>Moellerella</taxon>
    </lineage>
</organism>
<proteinExistence type="predicted"/>
<gene>
    <name evidence="2" type="ORF">MNY72_11785</name>
</gene>
<evidence type="ECO:0000313" key="3">
    <source>
        <dbReference type="Proteomes" id="UP000829116"/>
    </source>
</evidence>
<evidence type="ECO:0000313" key="2">
    <source>
        <dbReference type="EMBL" id="UNH30025.1"/>
    </source>
</evidence>
<name>A0A9Q8Q070_9GAMM</name>
<accession>A0A9Q8Q070</accession>
<dbReference type="EMBL" id="CP093245">
    <property type="protein sequence ID" value="UNH30025.1"/>
    <property type="molecule type" value="Genomic_DNA"/>
</dbReference>
<sequence length="101" mass="11070">MAKKYGWNGDLVDVIKIPDGKMTSMDNTRISTARGAGIKVEANVRNFNDPLPKDMVDSGRFGSAKTWGKAITEIINSQSRDFSKNNLNSSSYSPIITGKDK</sequence>
<feature type="region of interest" description="Disordered" evidence="1">
    <location>
        <begin position="81"/>
        <end position="101"/>
    </location>
</feature>
<feature type="compositionally biased region" description="Polar residues" evidence="1">
    <location>
        <begin position="81"/>
        <end position="94"/>
    </location>
</feature>
<reference evidence="2" key="1">
    <citation type="submission" date="2022-03" db="EMBL/GenBank/DDBJ databases">
        <title>ESBL-producing Moellerella wisconsensis and Escherichia marmotae isolated from wild game meat.</title>
        <authorList>
            <person name="Biggel M."/>
        </authorList>
    </citation>
    <scope>NUCLEOTIDE SEQUENCE</scope>
    <source>
        <strain evidence="2">W51</strain>
    </source>
</reference>
<dbReference type="AlphaFoldDB" id="A0A9Q8Q070"/>
<dbReference type="Proteomes" id="UP000829116">
    <property type="component" value="Chromosome"/>
</dbReference>